<dbReference type="EMBL" id="WKPR01000013">
    <property type="protein sequence ID" value="MSB20475.1"/>
    <property type="molecule type" value="Genomic_DNA"/>
</dbReference>
<sequence length="94" mass="10265">MKILIGDELISPKNNPEAAVALWGTAQHLGLDVTVSDDPGIFVKAKAIDLYLLTATIAQRLAAGDLELVEKGDSCGKKAYYDKLCREIRRDYGE</sequence>
<protein>
    <submittedName>
        <fullName evidence="1">Uncharacterized protein</fullName>
    </submittedName>
</protein>
<evidence type="ECO:0000313" key="1">
    <source>
        <dbReference type="EMBL" id="MSB20475.1"/>
    </source>
</evidence>
<reference evidence="1 2" key="1">
    <citation type="journal article" date="2019" name="Nat. Med.">
        <title>A library of human gut bacterial isolates paired with longitudinal multiomics data enables mechanistic microbiome research.</title>
        <authorList>
            <person name="Poyet M."/>
            <person name="Groussin M."/>
            <person name="Gibbons S.M."/>
            <person name="Avila-Pacheco J."/>
            <person name="Jiang X."/>
            <person name="Kearney S.M."/>
            <person name="Perrotta A.R."/>
            <person name="Berdy B."/>
            <person name="Zhao S."/>
            <person name="Lieberman T.D."/>
            <person name="Swanson P.K."/>
            <person name="Smith M."/>
            <person name="Roesemann S."/>
            <person name="Alexander J.E."/>
            <person name="Rich S.A."/>
            <person name="Livny J."/>
            <person name="Vlamakis H."/>
            <person name="Clish C."/>
            <person name="Bullock K."/>
            <person name="Deik A."/>
            <person name="Scott J."/>
            <person name="Pierce K.A."/>
            <person name="Xavier R.J."/>
            <person name="Alm E.J."/>
        </authorList>
    </citation>
    <scope>NUCLEOTIDE SEQUENCE [LARGE SCALE GENOMIC DNA]</scope>
    <source>
        <strain evidence="1 2">BIOML-A2</strain>
    </source>
</reference>
<dbReference type="AlphaFoldDB" id="A0A6I2R2K4"/>
<gene>
    <name evidence="1" type="ORF">GKE97_13225</name>
</gene>
<organism evidence="1 2">
    <name type="scientific">Flavonifractor plautii</name>
    <name type="common">Fusobacterium plautii</name>
    <dbReference type="NCBI Taxonomy" id="292800"/>
    <lineage>
        <taxon>Bacteria</taxon>
        <taxon>Bacillati</taxon>
        <taxon>Bacillota</taxon>
        <taxon>Clostridia</taxon>
        <taxon>Eubacteriales</taxon>
        <taxon>Oscillospiraceae</taxon>
        <taxon>Flavonifractor</taxon>
    </lineage>
</organism>
<proteinExistence type="predicted"/>
<comment type="caution">
    <text evidence="1">The sequence shown here is derived from an EMBL/GenBank/DDBJ whole genome shotgun (WGS) entry which is preliminary data.</text>
</comment>
<name>A0A6I2R2K4_FLAPL</name>
<dbReference type="Proteomes" id="UP000434475">
    <property type="component" value="Unassembled WGS sequence"/>
</dbReference>
<dbReference type="RefSeq" id="WP_108981705.1">
    <property type="nucleotide sequence ID" value="NZ_JAQLWY010000015.1"/>
</dbReference>
<evidence type="ECO:0000313" key="2">
    <source>
        <dbReference type="Proteomes" id="UP000434475"/>
    </source>
</evidence>
<accession>A0A6I2R2K4</accession>